<proteinExistence type="predicted"/>
<keyword evidence="4 5" id="KW-0472">Membrane</keyword>
<dbReference type="InterPro" id="IPR011701">
    <property type="entry name" value="MFS"/>
</dbReference>
<keyword evidence="3 5" id="KW-1133">Transmembrane helix</keyword>
<protein>
    <submittedName>
        <fullName evidence="7">MFS transporter</fullName>
    </submittedName>
</protein>
<dbReference type="PROSITE" id="PS50850">
    <property type="entry name" value="MFS"/>
    <property type="match status" value="1"/>
</dbReference>
<dbReference type="InterPro" id="IPR036259">
    <property type="entry name" value="MFS_trans_sf"/>
</dbReference>
<feature type="transmembrane region" description="Helical" evidence="5">
    <location>
        <begin position="85"/>
        <end position="104"/>
    </location>
</feature>
<feature type="transmembrane region" description="Helical" evidence="5">
    <location>
        <begin position="220"/>
        <end position="239"/>
    </location>
</feature>
<feature type="transmembrane region" description="Helical" evidence="5">
    <location>
        <begin position="380"/>
        <end position="400"/>
    </location>
</feature>
<gene>
    <name evidence="7" type="ORF">KBO27_16790</name>
</gene>
<feature type="transmembrane region" description="Helical" evidence="5">
    <location>
        <begin position="353"/>
        <end position="374"/>
    </location>
</feature>
<feature type="transmembrane region" description="Helical" evidence="5">
    <location>
        <begin position="21"/>
        <end position="44"/>
    </location>
</feature>
<organism evidence="7 8">
    <name type="scientific">Saccharopolyspora endophytica</name>
    <dbReference type="NCBI Taxonomy" id="543886"/>
    <lineage>
        <taxon>Bacteria</taxon>
        <taxon>Bacillati</taxon>
        <taxon>Actinomycetota</taxon>
        <taxon>Actinomycetes</taxon>
        <taxon>Pseudonocardiales</taxon>
        <taxon>Pseudonocardiaceae</taxon>
        <taxon>Saccharopolyspora</taxon>
    </lineage>
</organism>
<evidence type="ECO:0000259" key="6">
    <source>
        <dbReference type="PROSITE" id="PS50850"/>
    </source>
</evidence>
<evidence type="ECO:0000256" key="3">
    <source>
        <dbReference type="ARBA" id="ARBA00022989"/>
    </source>
</evidence>
<accession>A0ABS5DH44</accession>
<reference evidence="7 8" key="1">
    <citation type="submission" date="2021-04" db="EMBL/GenBank/DDBJ databases">
        <title>Whole-genome sequencing of Saccharopolyspora endophytica KCTC 19397.</title>
        <authorList>
            <person name="Ay H."/>
            <person name="Saygin H."/>
            <person name="Sahin N."/>
        </authorList>
    </citation>
    <scope>NUCLEOTIDE SEQUENCE [LARGE SCALE GENOMIC DNA]</scope>
    <source>
        <strain evidence="7 8">KCTC 19397</strain>
    </source>
</reference>
<evidence type="ECO:0000313" key="8">
    <source>
        <dbReference type="Proteomes" id="UP000674084"/>
    </source>
</evidence>
<keyword evidence="8" id="KW-1185">Reference proteome</keyword>
<name>A0ABS5DH44_9PSEU</name>
<comment type="caution">
    <text evidence="7">The sequence shown here is derived from an EMBL/GenBank/DDBJ whole genome shotgun (WGS) entry which is preliminary data.</text>
</comment>
<feature type="transmembrane region" description="Helical" evidence="5">
    <location>
        <begin position="259"/>
        <end position="281"/>
    </location>
</feature>
<feature type="domain" description="Major facilitator superfamily (MFS) profile" evidence="6">
    <location>
        <begin position="19"/>
        <end position="404"/>
    </location>
</feature>
<keyword evidence="2 5" id="KW-0812">Transmembrane</keyword>
<feature type="transmembrane region" description="Helical" evidence="5">
    <location>
        <begin position="318"/>
        <end position="341"/>
    </location>
</feature>
<comment type="subcellular location">
    <subcellularLocation>
        <location evidence="1">Cell membrane</location>
        <topology evidence="1">Multi-pass membrane protein</topology>
    </subcellularLocation>
</comment>
<sequence length="423" mass="45765">MTRLVPPLLRRLDRRNWHAFAGTWIGWTLDGFDFLVIAFVLSSIADEFDISLASATTLVSAAFVSRWLGAAVLGSVADRIGRKKTMIIGIVIYSVATMMCGFAWDYWSLLVFRLIVGFGMAGEYGAGSALLMESWPERDRRKASGLLMSGWAMAGIVASLAYVLIVPAFGWRAIFFIGIIPAASAVYVRLKVDESSEWLQQKEQGRTKRISVFEIFRTRWLAPFVLLTIVEAGIFLSNYPVLSLMPTFLKSQGYTPELVSALMLVGSFGYFVGCCGSGFLADKIGYRWAFPTMMLTSVVFILPVFFTTTSTVALGGLIWLVEVTNLGAAGLVVGYVTSYFAPEVRAAALGMTHNVGSLGGAIAPVISTVLATSIGLGPAIAVVMLGSALLVTLVTGLNLPDRALAWAEQRSDRDDTLAREAIS</sequence>
<dbReference type="Pfam" id="PF07690">
    <property type="entry name" value="MFS_1"/>
    <property type="match status" value="1"/>
</dbReference>
<dbReference type="Gene3D" id="1.20.1250.20">
    <property type="entry name" value="MFS general substrate transporter like domains"/>
    <property type="match status" value="2"/>
</dbReference>
<feature type="transmembrane region" description="Helical" evidence="5">
    <location>
        <begin position="143"/>
        <end position="165"/>
    </location>
</feature>
<dbReference type="InterPro" id="IPR020846">
    <property type="entry name" value="MFS_dom"/>
</dbReference>
<evidence type="ECO:0000256" key="4">
    <source>
        <dbReference type="ARBA" id="ARBA00023136"/>
    </source>
</evidence>
<evidence type="ECO:0000256" key="2">
    <source>
        <dbReference type="ARBA" id="ARBA00022692"/>
    </source>
</evidence>
<feature type="transmembrane region" description="Helical" evidence="5">
    <location>
        <begin position="50"/>
        <end position="73"/>
    </location>
</feature>
<evidence type="ECO:0000313" key="7">
    <source>
        <dbReference type="EMBL" id="MBQ0925614.1"/>
    </source>
</evidence>
<dbReference type="SUPFAM" id="SSF103473">
    <property type="entry name" value="MFS general substrate transporter"/>
    <property type="match status" value="1"/>
</dbReference>
<evidence type="ECO:0000256" key="1">
    <source>
        <dbReference type="ARBA" id="ARBA00004651"/>
    </source>
</evidence>
<dbReference type="Proteomes" id="UP000674084">
    <property type="component" value="Unassembled WGS sequence"/>
</dbReference>
<dbReference type="PANTHER" id="PTHR23508">
    <property type="entry name" value="CARBOXYLIC ACID TRANSPORTER PROTEIN HOMOLOG"/>
    <property type="match status" value="1"/>
</dbReference>
<dbReference type="EMBL" id="JAGPXE010000006">
    <property type="protein sequence ID" value="MBQ0925614.1"/>
    <property type="molecule type" value="Genomic_DNA"/>
</dbReference>
<feature type="transmembrane region" description="Helical" evidence="5">
    <location>
        <begin position="171"/>
        <end position="190"/>
    </location>
</feature>
<evidence type="ECO:0000256" key="5">
    <source>
        <dbReference type="SAM" id="Phobius"/>
    </source>
</evidence>
<feature type="transmembrane region" description="Helical" evidence="5">
    <location>
        <begin position="288"/>
        <end position="306"/>
    </location>
</feature>
<feature type="transmembrane region" description="Helical" evidence="5">
    <location>
        <begin position="110"/>
        <end position="131"/>
    </location>
</feature>
<dbReference type="RefSeq" id="WP_210970929.1">
    <property type="nucleotide sequence ID" value="NZ_JAGPXE010000006.1"/>
</dbReference>
<dbReference type="PANTHER" id="PTHR23508:SF3">
    <property type="entry name" value="SIALIC ACID TRANSPORTER NANT"/>
    <property type="match status" value="1"/>
</dbReference>